<reference evidence="1" key="2">
    <citation type="submission" date="2010-07" db="EMBL/GenBank/DDBJ databases">
        <authorList>
            <consortium name="The Broad Institute Genome Sequencing Platform"/>
            <consortium name="Broad Institute Genome Sequencing Center for Infectious Disease"/>
            <person name="Ma L.-J."/>
            <person name="Dead R."/>
            <person name="Young S."/>
            <person name="Zeng Q."/>
            <person name="Koehrsen M."/>
            <person name="Alvarado L."/>
            <person name="Berlin A."/>
            <person name="Chapman S.B."/>
            <person name="Chen Z."/>
            <person name="Freedman E."/>
            <person name="Gellesch M."/>
            <person name="Goldberg J."/>
            <person name="Griggs A."/>
            <person name="Gujja S."/>
            <person name="Heilman E.R."/>
            <person name="Heiman D."/>
            <person name="Hepburn T."/>
            <person name="Howarth C."/>
            <person name="Jen D."/>
            <person name="Larson L."/>
            <person name="Mehta T."/>
            <person name="Neiman D."/>
            <person name="Pearson M."/>
            <person name="Roberts A."/>
            <person name="Saif S."/>
            <person name="Shea T."/>
            <person name="Shenoy N."/>
            <person name="Sisk P."/>
            <person name="Stolte C."/>
            <person name="Sykes S."/>
            <person name="Walk T."/>
            <person name="White J."/>
            <person name="Yandava C."/>
            <person name="Haas B."/>
            <person name="Nusbaum C."/>
            <person name="Birren B."/>
        </authorList>
    </citation>
    <scope>NUCLEOTIDE SEQUENCE</scope>
    <source>
        <strain evidence="1">R3-111a-1</strain>
    </source>
</reference>
<dbReference type="AlphaFoldDB" id="J3PLF1"/>
<reference evidence="3" key="1">
    <citation type="submission" date="2010-07" db="EMBL/GenBank/DDBJ databases">
        <title>The genome sequence of Gaeumannomyces graminis var. tritici strain R3-111a-1.</title>
        <authorList>
            <consortium name="The Broad Institute Genome Sequencing Platform"/>
            <person name="Ma L.-J."/>
            <person name="Dead R."/>
            <person name="Young S."/>
            <person name="Zeng Q."/>
            <person name="Koehrsen M."/>
            <person name="Alvarado L."/>
            <person name="Berlin A."/>
            <person name="Chapman S.B."/>
            <person name="Chen Z."/>
            <person name="Freedman E."/>
            <person name="Gellesch M."/>
            <person name="Goldberg J."/>
            <person name="Griggs A."/>
            <person name="Gujja S."/>
            <person name="Heilman E.R."/>
            <person name="Heiman D."/>
            <person name="Hepburn T."/>
            <person name="Howarth C."/>
            <person name="Jen D."/>
            <person name="Larson L."/>
            <person name="Mehta T."/>
            <person name="Neiman D."/>
            <person name="Pearson M."/>
            <person name="Roberts A."/>
            <person name="Saif S."/>
            <person name="Shea T."/>
            <person name="Shenoy N."/>
            <person name="Sisk P."/>
            <person name="Stolte C."/>
            <person name="Sykes S."/>
            <person name="Walk T."/>
            <person name="White J."/>
            <person name="Yandava C."/>
            <person name="Haas B."/>
            <person name="Nusbaum C."/>
            <person name="Birren B."/>
        </authorList>
    </citation>
    <scope>NUCLEOTIDE SEQUENCE [LARGE SCALE GENOMIC DNA]</scope>
    <source>
        <strain evidence="3">R3-111a-1</strain>
    </source>
</reference>
<organism evidence="1">
    <name type="scientific">Gaeumannomyces tritici (strain R3-111a-1)</name>
    <name type="common">Wheat and barley take-all root rot fungus</name>
    <name type="synonym">Gaeumannomyces graminis var. tritici</name>
    <dbReference type="NCBI Taxonomy" id="644352"/>
    <lineage>
        <taxon>Eukaryota</taxon>
        <taxon>Fungi</taxon>
        <taxon>Dikarya</taxon>
        <taxon>Ascomycota</taxon>
        <taxon>Pezizomycotina</taxon>
        <taxon>Sordariomycetes</taxon>
        <taxon>Sordariomycetidae</taxon>
        <taxon>Magnaporthales</taxon>
        <taxon>Magnaporthaceae</taxon>
        <taxon>Gaeumannomyces</taxon>
    </lineage>
</organism>
<sequence>MTSKDIGLSGFWVTPTHGATVLEITGKKSIVSGAPTLSDITIFEDVDVDITAQG</sequence>
<dbReference type="EMBL" id="GL385789">
    <property type="protein sequence ID" value="EJT68003.1"/>
    <property type="molecule type" value="Genomic_DNA"/>
</dbReference>
<name>J3PLF1_GAET3</name>
<proteinExistence type="predicted"/>
<reference evidence="1" key="3">
    <citation type="submission" date="2010-09" db="EMBL/GenBank/DDBJ databases">
        <title>Annotation of Gaeumannomyces graminis var. tritici R3-111a-1.</title>
        <authorList>
            <consortium name="The Broad Institute Genome Sequencing Platform"/>
            <person name="Ma L.-J."/>
            <person name="Dead R."/>
            <person name="Young S.K."/>
            <person name="Zeng Q."/>
            <person name="Gargeya S."/>
            <person name="Fitzgerald M."/>
            <person name="Haas B."/>
            <person name="Abouelleil A."/>
            <person name="Alvarado L."/>
            <person name="Arachchi H.M."/>
            <person name="Berlin A."/>
            <person name="Brown A."/>
            <person name="Chapman S.B."/>
            <person name="Chen Z."/>
            <person name="Dunbar C."/>
            <person name="Freedman E."/>
            <person name="Gearin G."/>
            <person name="Gellesch M."/>
            <person name="Goldberg J."/>
            <person name="Griggs A."/>
            <person name="Gujja S."/>
            <person name="Heiman D."/>
            <person name="Howarth C."/>
            <person name="Larson L."/>
            <person name="Lui A."/>
            <person name="MacDonald P.J.P."/>
            <person name="Mehta T."/>
            <person name="Montmayeur A."/>
            <person name="Murphy C."/>
            <person name="Neiman D."/>
            <person name="Pearson M."/>
            <person name="Priest M."/>
            <person name="Roberts A."/>
            <person name="Saif S."/>
            <person name="Shea T."/>
            <person name="Shenoy N."/>
            <person name="Sisk P."/>
            <person name="Stolte C."/>
            <person name="Sykes S."/>
            <person name="Yandava C."/>
            <person name="Wortman J."/>
            <person name="Nusbaum C."/>
            <person name="Birren B."/>
        </authorList>
    </citation>
    <scope>NUCLEOTIDE SEQUENCE</scope>
    <source>
        <strain evidence="1">R3-111a-1</strain>
    </source>
</reference>
<reference evidence="2" key="4">
    <citation type="journal article" date="2015" name="G3 (Bethesda)">
        <title>Genome sequences of three phytopathogenic species of the Magnaporthaceae family of fungi.</title>
        <authorList>
            <person name="Okagaki L.H."/>
            <person name="Nunes C.C."/>
            <person name="Sailsbery J."/>
            <person name="Clay B."/>
            <person name="Brown D."/>
            <person name="John T."/>
            <person name="Oh Y."/>
            <person name="Young N."/>
            <person name="Fitzgerald M."/>
            <person name="Haas B.J."/>
            <person name="Zeng Q."/>
            <person name="Young S."/>
            <person name="Adiconis X."/>
            <person name="Fan L."/>
            <person name="Levin J.Z."/>
            <person name="Mitchell T.K."/>
            <person name="Okubara P.A."/>
            <person name="Farman M.L."/>
            <person name="Kohn L.M."/>
            <person name="Birren B."/>
            <person name="Ma L.-J."/>
            <person name="Dean R.A."/>
        </authorList>
    </citation>
    <scope>NUCLEOTIDE SEQUENCE</scope>
    <source>
        <strain evidence="2">R3-111a-1</strain>
    </source>
</reference>
<dbReference type="RefSeq" id="XP_009230609.1">
    <property type="nucleotide sequence ID" value="XM_009232345.1"/>
</dbReference>
<dbReference type="VEuPathDB" id="FungiDB:GGTG_14420"/>
<evidence type="ECO:0000313" key="3">
    <source>
        <dbReference type="Proteomes" id="UP000006039"/>
    </source>
</evidence>
<gene>
    <name evidence="2" type="primary">20354878</name>
    <name evidence="1" type="ORF">GGTG_14420</name>
</gene>
<dbReference type="EnsemblFungi" id="EJT68003">
    <property type="protein sequence ID" value="EJT68003"/>
    <property type="gene ID" value="GGTG_14420"/>
</dbReference>
<accession>J3PLF1</accession>
<protein>
    <submittedName>
        <fullName evidence="1 2">Uncharacterized protein</fullName>
    </submittedName>
</protein>
<evidence type="ECO:0000313" key="2">
    <source>
        <dbReference type="EnsemblFungi" id="EJT68003"/>
    </source>
</evidence>
<dbReference type="Proteomes" id="UP000006039">
    <property type="component" value="Unassembled WGS sequence"/>
</dbReference>
<dbReference type="HOGENOM" id="CLU_3050438_0_0_1"/>
<evidence type="ECO:0000313" key="1">
    <source>
        <dbReference type="EMBL" id="EJT68003.1"/>
    </source>
</evidence>
<keyword evidence="3" id="KW-1185">Reference proteome</keyword>
<reference evidence="2" key="5">
    <citation type="submission" date="2018-04" db="UniProtKB">
        <authorList>
            <consortium name="EnsemblFungi"/>
        </authorList>
    </citation>
    <scope>IDENTIFICATION</scope>
    <source>
        <strain evidence="2">R3-111a-1</strain>
    </source>
</reference>
<dbReference type="GeneID" id="20354878"/>